<dbReference type="InterPro" id="IPR000639">
    <property type="entry name" value="Epox_hydrolase-like"/>
</dbReference>
<comment type="caution">
    <text evidence="3">The sequence shown here is derived from an EMBL/GenBank/DDBJ whole genome shotgun (WGS) entry which is preliminary data.</text>
</comment>
<evidence type="ECO:0000256" key="1">
    <source>
        <dbReference type="ARBA" id="ARBA00022801"/>
    </source>
</evidence>
<dbReference type="PANTHER" id="PTHR43798">
    <property type="entry name" value="MONOACYLGLYCEROL LIPASE"/>
    <property type="match status" value="1"/>
</dbReference>
<dbReference type="GO" id="GO:0047570">
    <property type="term" value="F:3-oxoadipate enol-lactonase activity"/>
    <property type="evidence" value="ECO:0007669"/>
    <property type="project" value="UniProtKB-EC"/>
</dbReference>
<dbReference type="InterPro" id="IPR050266">
    <property type="entry name" value="AB_hydrolase_sf"/>
</dbReference>
<accession>A0A0H2M6Y6</accession>
<evidence type="ECO:0000313" key="3">
    <source>
        <dbReference type="EMBL" id="KLN52840.1"/>
    </source>
</evidence>
<dbReference type="PANTHER" id="PTHR43798:SF31">
    <property type="entry name" value="AB HYDROLASE SUPERFAMILY PROTEIN YCLE"/>
    <property type="match status" value="1"/>
</dbReference>
<dbReference type="InterPro" id="IPR000073">
    <property type="entry name" value="AB_hydrolase_1"/>
</dbReference>
<evidence type="ECO:0000259" key="2">
    <source>
        <dbReference type="Pfam" id="PF00561"/>
    </source>
</evidence>
<dbReference type="EMBL" id="JZWI01000043">
    <property type="protein sequence ID" value="KLN52840.1"/>
    <property type="molecule type" value="Genomic_DNA"/>
</dbReference>
<dbReference type="GO" id="GO:0016020">
    <property type="term" value="C:membrane"/>
    <property type="evidence" value="ECO:0007669"/>
    <property type="project" value="TreeGrafter"/>
</dbReference>
<name>A0A0H2M6Y6_VARPD</name>
<dbReference type="AlphaFoldDB" id="A0A0H2M6Y6"/>
<proteinExistence type="predicted"/>
<dbReference type="PRINTS" id="PR00412">
    <property type="entry name" value="EPOXHYDRLASE"/>
</dbReference>
<sequence>MAYANSNQRKIYFELSGSGPTVVFLHGAGSNGATWWQQLPSFSKAFTCITIDLRCFGRSVAPLDEFGMDQLTSDVLAVLARLDIDEFAIVGQSLGGMVGLRLCLERPERIWALCACDSTLAVDHPQINRILAERRLTQKAVSIEQRSLGRWFLANCPEKAVLYAQINHFNPSARDIDENEWGRALATLLAPEKLLRLSELRRVMTNTLVVVGREDPIVPVSVAEEMLALLPNAEMVIVEDAGHSAYFERPEEFNTQVLSFLSRHAPLTPT</sequence>
<dbReference type="EC" id="3.1.1.24" evidence="3"/>
<keyword evidence="4" id="KW-1185">Reference proteome</keyword>
<organism evidence="3 4">
    <name type="scientific">Variovorax paradoxus</name>
    <dbReference type="NCBI Taxonomy" id="34073"/>
    <lineage>
        <taxon>Bacteria</taxon>
        <taxon>Pseudomonadati</taxon>
        <taxon>Pseudomonadota</taxon>
        <taxon>Betaproteobacteria</taxon>
        <taxon>Burkholderiales</taxon>
        <taxon>Comamonadaceae</taxon>
        <taxon>Variovorax</taxon>
    </lineage>
</organism>
<dbReference type="PATRIC" id="fig|34073.19.peg.6170"/>
<dbReference type="SUPFAM" id="SSF53474">
    <property type="entry name" value="alpha/beta-Hydrolases"/>
    <property type="match status" value="1"/>
</dbReference>
<dbReference type="Pfam" id="PF00561">
    <property type="entry name" value="Abhydrolase_1"/>
    <property type="match status" value="1"/>
</dbReference>
<dbReference type="Gene3D" id="3.40.50.1820">
    <property type="entry name" value="alpha/beta hydrolase"/>
    <property type="match status" value="1"/>
</dbReference>
<feature type="domain" description="AB hydrolase-1" evidence="2">
    <location>
        <begin position="20"/>
        <end position="250"/>
    </location>
</feature>
<gene>
    <name evidence="3" type="primary">catD4</name>
    <name evidence="3" type="ORF">VPARA_60100</name>
</gene>
<reference evidence="3 4" key="1">
    <citation type="submission" date="2015-03" db="EMBL/GenBank/DDBJ databases">
        <title>Genome sequence of Variovorax paradoxus TBEA6.</title>
        <authorList>
            <person name="Poehlein A."/>
            <person name="Schuldes J."/>
            <person name="Wuebbeler J.H."/>
            <person name="Hiessl S."/>
            <person name="Steinbuechel A."/>
            <person name="Daniel R."/>
        </authorList>
    </citation>
    <scope>NUCLEOTIDE SEQUENCE [LARGE SCALE GENOMIC DNA]</scope>
    <source>
        <strain evidence="3 4">TBEA6</strain>
    </source>
</reference>
<evidence type="ECO:0000313" key="4">
    <source>
        <dbReference type="Proteomes" id="UP000035170"/>
    </source>
</evidence>
<protein>
    <submittedName>
        <fullName evidence="3">3-oxoadipate enol-lactonase 2</fullName>
        <ecNumber evidence="3">3.1.1.24</ecNumber>
    </submittedName>
</protein>
<dbReference type="PRINTS" id="PR00111">
    <property type="entry name" value="ABHYDROLASE"/>
</dbReference>
<dbReference type="InterPro" id="IPR029058">
    <property type="entry name" value="AB_hydrolase_fold"/>
</dbReference>
<dbReference type="Proteomes" id="UP000035170">
    <property type="component" value="Unassembled WGS sequence"/>
</dbReference>
<dbReference type="RefSeq" id="WP_080966704.1">
    <property type="nucleotide sequence ID" value="NZ_JZWI01000043.1"/>
</dbReference>
<keyword evidence="1 3" id="KW-0378">Hydrolase</keyword>